<protein>
    <submittedName>
        <fullName evidence="2">Uncharacterized protein</fullName>
    </submittedName>
</protein>
<evidence type="ECO:0000313" key="2">
    <source>
        <dbReference type="EMBL" id="RFA12971.1"/>
    </source>
</evidence>
<evidence type="ECO:0000313" key="3">
    <source>
        <dbReference type="Proteomes" id="UP000256709"/>
    </source>
</evidence>
<evidence type="ECO:0000256" key="1">
    <source>
        <dbReference type="SAM" id="Phobius"/>
    </source>
</evidence>
<keyword evidence="1" id="KW-0472">Membrane</keyword>
<keyword evidence="1" id="KW-1133">Transmembrane helix</keyword>
<organism evidence="2 3">
    <name type="scientific">Subtercola boreus</name>
    <dbReference type="NCBI Taxonomy" id="120213"/>
    <lineage>
        <taxon>Bacteria</taxon>
        <taxon>Bacillati</taxon>
        <taxon>Actinomycetota</taxon>
        <taxon>Actinomycetes</taxon>
        <taxon>Micrococcales</taxon>
        <taxon>Microbacteriaceae</taxon>
        <taxon>Subtercola</taxon>
    </lineage>
</organism>
<name>A0A3E0VTB4_9MICO</name>
<keyword evidence="1" id="KW-0812">Transmembrane</keyword>
<sequence length="151" mass="16378">MMNRLDMPLGRAQPSLLRFVVATVVAVGGSLLACAGLAQLGVVLFPATKGYEHYGFADYGKLTIIGVVLASVAWPLVTLLSTHARWLYFWLAVIVTVVGFAPDVWILWKGQPAGAVFILMLMHIALALITFPALVFIAPQRRASVRFLKVG</sequence>
<accession>A0A3E0VTB4</accession>
<dbReference type="PROSITE" id="PS51257">
    <property type="entry name" value="PROKAR_LIPOPROTEIN"/>
    <property type="match status" value="1"/>
</dbReference>
<dbReference type="EMBL" id="NBXA01000020">
    <property type="protein sequence ID" value="RFA12971.1"/>
    <property type="molecule type" value="Genomic_DNA"/>
</dbReference>
<reference evidence="2 3" key="1">
    <citation type="submission" date="2017-04" db="EMBL/GenBank/DDBJ databases">
        <title>Comparative genome analysis of Subtercola boreus.</title>
        <authorList>
            <person name="Cho Y.-J."/>
            <person name="Cho A."/>
            <person name="Kim O.-S."/>
            <person name="Lee J.-I."/>
        </authorList>
    </citation>
    <scope>NUCLEOTIDE SEQUENCE [LARGE SCALE GENOMIC DNA]</scope>
    <source>
        <strain evidence="2 3">P27444</strain>
    </source>
</reference>
<dbReference type="Proteomes" id="UP000256709">
    <property type="component" value="Unassembled WGS sequence"/>
</dbReference>
<proteinExistence type="predicted"/>
<dbReference type="AlphaFoldDB" id="A0A3E0VTB4"/>
<feature type="transmembrane region" description="Helical" evidence="1">
    <location>
        <begin position="87"/>
        <end position="108"/>
    </location>
</feature>
<dbReference type="RefSeq" id="WP_116282912.1">
    <property type="nucleotide sequence ID" value="NZ_NBXA01000020.1"/>
</dbReference>
<feature type="transmembrane region" description="Helical" evidence="1">
    <location>
        <begin position="114"/>
        <end position="138"/>
    </location>
</feature>
<feature type="transmembrane region" description="Helical" evidence="1">
    <location>
        <begin position="59"/>
        <end position="80"/>
    </location>
</feature>
<gene>
    <name evidence="2" type="ORF">B7R21_08980</name>
</gene>
<feature type="transmembrane region" description="Helical" evidence="1">
    <location>
        <begin position="20"/>
        <end position="47"/>
    </location>
</feature>
<dbReference type="OrthoDB" id="4964511at2"/>
<comment type="caution">
    <text evidence="2">The sequence shown here is derived from an EMBL/GenBank/DDBJ whole genome shotgun (WGS) entry which is preliminary data.</text>
</comment>